<evidence type="ECO:0000256" key="1">
    <source>
        <dbReference type="SAM" id="MobiDB-lite"/>
    </source>
</evidence>
<dbReference type="Proteomes" id="UP000762676">
    <property type="component" value="Unassembled WGS sequence"/>
</dbReference>
<organism evidence="2 3">
    <name type="scientific">Elysia marginata</name>
    <dbReference type="NCBI Taxonomy" id="1093978"/>
    <lineage>
        <taxon>Eukaryota</taxon>
        <taxon>Metazoa</taxon>
        <taxon>Spiralia</taxon>
        <taxon>Lophotrochozoa</taxon>
        <taxon>Mollusca</taxon>
        <taxon>Gastropoda</taxon>
        <taxon>Heterobranchia</taxon>
        <taxon>Euthyneura</taxon>
        <taxon>Panpulmonata</taxon>
        <taxon>Sacoglossa</taxon>
        <taxon>Placobranchoidea</taxon>
        <taxon>Plakobranchidae</taxon>
        <taxon>Elysia</taxon>
    </lineage>
</organism>
<name>A0AAV4EIS2_9GAST</name>
<evidence type="ECO:0008006" key="4">
    <source>
        <dbReference type="Google" id="ProtNLM"/>
    </source>
</evidence>
<feature type="compositionally biased region" description="Basic and acidic residues" evidence="1">
    <location>
        <begin position="378"/>
        <end position="417"/>
    </location>
</feature>
<gene>
    <name evidence="2" type="ORF">ElyMa_000077900</name>
</gene>
<reference evidence="2 3" key="1">
    <citation type="journal article" date="2021" name="Elife">
        <title>Chloroplast acquisition without the gene transfer in kleptoplastic sea slugs, Plakobranchus ocellatus.</title>
        <authorList>
            <person name="Maeda T."/>
            <person name="Takahashi S."/>
            <person name="Yoshida T."/>
            <person name="Shimamura S."/>
            <person name="Takaki Y."/>
            <person name="Nagai Y."/>
            <person name="Toyoda A."/>
            <person name="Suzuki Y."/>
            <person name="Arimoto A."/>
            <person name="Ishii H."/>
            <person name="Satoh N."/>
            <person name="Nishiyama T."/>
            <person name="Hasebe M."/>
            <person name="Maruyama T."/>
            <person name="Minagawa J."/>
            <person name="Obokata J."/>
            <person name="Shigenobu S."/>
        </authorList>
    </citation>
    <scope>NUCLEOTIDE SEQUENCE [LARGE SCALE GENOMIC DNA]</scope>
</reference>
<protein>
    <recommendedName>
        <fullName evidence="4">ALMS motif domain-containing protein</fullName>
    </recommendedName>
</protein>
<feature type="compositionally biased region" description="Basic and acidic residues" evidence="1">
    <location>
        <begin position="425"/>
        <end position="438"/>
    </location>
</feature>
<feature type="compositionally biased region" description="Polar residues" evidence="1">
    <location>
        <begin position="359"/>
        <end position="368"/>
    </location>
</feature>
<feature type="region of interest" description="Disordered" evidence="1">
    <location>
        <begin position="266"/>
        <end position="291"/>
    </location>
</feature>
<feature type="region of interest" description="Disordered" evidence="1">
    <location>
        <begin position="198"/>
        <end position="218"/>
    </location>
</feature>
<evidence type="ECO:0000313" key="2">
    <source>
        <dbReference type="EMBL" id="GFR60378.1"/>
    </source>
</evidence>
<dbReference type="AlphaFoldDB" id="A0AAV4EIS2"/>
<sequence>MKEWRAKKKLSSNPNQPQVVCNQTLQTVPANQPQAVSTQALQTVPVIQHQAVFTQALQTLPSNQHQAVYTQALQTLPANQPKAVCTQALQTLPLTDHTLQTLPLRAPPPAQGSRLRPKLVSLLTHVNPQTGLETQIALSSSASDITSASANAKTSSRTTISAGKRRQLCYDTSLVLRNVVKFKNLSSEDEAQLSASVFSSPDHSCRPRRAKGKSESALRMHKIKHEDPEKYARQLQKAKERYQKRTAERQQRWDLGTRAADLEKEEYYSKKRTKRRPAESRTRTPDLSIRKPSVYHYTTTPLYGHTATGCCGKRRCDMTDQEKKIHDNSVRKHRLNSQSSQLRNVVKFKNLSSEDEAQLSASVVSSPHHSCRPRRAKGKSESALRRHKMKHEDPEKYARQLQKAKERYQKRTAERQQRWSLGTRAADREKEEYHVKKR</sequence>
<proteinExistence type="predicted"/>
<comment type="caution">
    <text evidence="2">The sequence shown here is derived from an EMBL/GenBank/DDBJ whole genome shotgun (WGS) entry which is preliminary data.</text>
</comment>
<feature type="region of interest" description="Disordered" evidence="1">
    <location>
        <begin position="359"/>
        <end position="438"/>
    </location>
</feature>
<evidence type="ECO:0000313" key="3">
    <source>
        <dbReference type="Proteomes" id="UP000762676"/>
    </source>
</evidence>
<accession>A0AAV4EIS2</accession>
<keyword evidence="3" id="KW-1185">Reference proteome</keyword>
<dbReference type="EMBL" id="BMAT01000137">
    <property type="protein sequence ID" value="GFR60378.1"/>
    <property type="molecule type" value="Genomic_DNA"/>
</dbReference>